<evidence type="ECO:0000313" key="9">
    <source>
        <dbReference type="EMBL" id="NIZ69102.1"/>
    </source>
</evidence>
<dbReference type="Gene3D" id="1.10.286.20">
    <property type="match status" value="1"/>
</dbReference>
<dbReference type="EMBL" id="JAATLM010000001">
    <property type="protein sequence ID" value="NIZ69102.1"/>
    <property type="molecule type" value="Genomic_DNA"/>
</dbReference>
<dbReference type="SUPFAM" id="SSF54713">
    <property type="entry name" value="Elongation factor Ts (EF-Ts), dimerisation domain"/>
    <property type="match status" value="1"/>
</dbReference>
<keyword evidence="3 5" id="KW-0251">Elongation factor</keyword>
<evidence type="ECO:0000256" key="7">
    <source>
        <dbReference type="RuleBase" id="RU000643"/>
    </source>
</evidence>
<comment type="caution">
    <text evidence="9">The sequence shown here is derived from an EMBL/GenBank/DDBJ whole genome shotgun (WGS) entry which is preliminary data.</text>
</comment>
<dbReference type="Gene3D" id="3.30.479.20">
    <property type="entry name" value="Elongation factor Ts, dimerisation domain"/>
    <property type="match status" value="2"/>
</dbReference>
<dbReference type="AlphaFoldDB" id="A0A968GF33"/>
<gene>
    <name evidence="5 9" type="primary">tsf</name>
    <name evidence="9" type="ORF">HCT48_02600</name>
</gene>
<dbReference type="FunFam" id="1.10.8.10:FF:000001">
    <property type="entry name" value="Elongation factor Ts"/>
    <property type="match status" value="1"/>
</dbReference>
<dbReference type="GO" id="GO:0005737">
    <property type="term" value="C:cytoplasm"/>
    <property type="evidence" value="ECO:0007669"/>
    <property type="project" value="UniProtKB-SubCell"/>
</dbReference>
<evidence type="ECO:0000259" key="8">
    <source>
        <dbReference type="Pfam" id="PF00889"/>
    </source>
</evidence>
<dbReference type="CDD" id="cd14275">
    <property type="entry name" value="UBA_EF-Ts"/>
    <property type="match status" value="1"/>
</dbReference>
<dbReference type="PROSITE" id="PS01127">
    <property type="entry name" value="EF_TS_2"/>
    <property type="match status" value="1"/>
</dbReference>
<accession>A0A968GF33</accession>
<comment type="subcellular location">
    <subcellularLocation>
        <location evidence="5 7">Cytoplasm</location>
    </subcellularLocation>
</comment>
<keyword evidence="10" id="KW-1185">Reference proteome</keyword>
<evidence type="ECO:0000256" key="3">
    <source>
        <dbReference type="ARBA" id="ARBA00022768"/>
    </source>
</evidence>
<name>A0A968GF33_9SPIO</name>
<dbReference type="InterPro" id="IPR036402">
    <property type="entry name" value="EF-Ts_dimer_sf"/>
</dbReference>
<dbReference type="RefSeq" id="WP_167695203.1">
    <property type="nucleotide sequence ID" value="NZ_CP118181.1"/>
</dbReference>
<dbReference type="InterPro" id="IPR009060">
    <property type="entry name" value="UBA-like_sf"/>
</dbReference>
<feature type="region of interest" description="Involved in Mg(2+) ion dislocation from EF-Tu" evidence="5">
    <location>
        <begin position="81"/>
        <end position="84"/>
    </location>
</feature>
<protein>
    <recommendedName>
        <fullName evidence="2 5">Elongation factor Ts</fullName>
        <shortName evidence="5">EF-Ts</shortName>
    </recommendedName>
</protein>
<dbReference type="Gene3D" id="1.10.8.10">
    <property type="entry name" value="DNA helicase RuvA subunit, C-terminal domain"/>
    <property type="match status" value="1"/>
</dbReference>
<keyword evidence="4 5" id="KW-0648">Protein biosynthesis</keyword>
<keyword evidence="5" id="KW-0963">Cytoplasm</keyword>
<dbReference type="HAMAP" id="MF_00050">
    <property type="entry name" value="EF_Ts"/>
    <property type="match status" value="1"/>
</dbReference>
<sequence length="279" mass="30638">MSVTITVEMVKELRAKTDAGMGDCKKALTDAQGNFEEAIKLLKERGLAAANKRGERITAEGNIFIKIDEKKATAIELKCETDFVALTDQFKEVGQKIADMAHASGANTVTEELEHPAKEAAAILKENLVVRRVQTFLLADDEVAAGYVHTGMPMGSIVKAKVTGGDKNHPQIKALLSDCAMHVVASNPLYLNMQAIDADYMKSQKEIFVKQTMELGKPENIAQNIAEGKLKSHLAEISFVDQEFVKEPKVTVQQVVDRLGKELGCKIEVVDFMNFRVGF</sequence>
<dbReference type="SUPFAM" id="SSF46934">
    <property type="entry name" value="UBA-like"/>
    <property type="match status" value="1"/>
</dbReference>
<proteinExistence type="inferred from homology"/>
<organism evidence="9 10">
    <name type="scientific">Entomospira culicis</name>
    <dbReference type="NCBI Taxonomy" id="2719989"/>
    <lineage>
        <taxon>Bacteria</taxon>
        <taxon>Pseudomonadati</taxon>
        <taxon>Spirochaetota</taxon>
        <taxon>Spirochaetia</taxon>
        <taxon>Spirochaetales</taxon>
        <taxon>Spirochaetaceae</taxon>
        <taxon>Entomospira</taxon>
    </lineage>
</organism>
<reference evidence="9" key="1">
    <citation type="submission" date="2020-03" db="EMBL/GenBank/DDBJ databases">
        <title>Spirochaetal bacteria isolated from arthropods constitute a novel genus Entomospira genus novum within the order Spirochaetales.</title>
        <authorList>
            <person name="Grana-Miraglia L."/>
            <person name="Sikutova S."/>
            <person name="Fingerle V."/>
            <person name="Sing A."/>
            <person name="Castillo-Ramirez S."/>
            <person name="Margos G."/>
            <person name="Rudolf I."/>
        </authorList>
    </citation>
    <scope>NUCLEOTIDE SEQUENCE</scope>
    <source>
        <strain evidence="9">BR149</strain>
    </source>
</reference>
<dbReference type="Proteomes" id="UP000778951">
    <property type="component" value="Unassembled WGS sequence"/>
</dbReference>
<dbReference type="Pfam" id="PF00889">
    <property type="entry name" value="EF_TS"/>
    <property type="match status" value="1"/>
</dbReference>
<evidence type="ECO:0000313" key="10">
    <source>
        <dbReference type="Proteomes" id="UP000778951"/>
    </source>
</evidence>
<dbReference type="PROSITE" id="PS01126">
    <property type="entry name" value="EF_TS_1"/>
    <property type="match status" value="1"/>
</dbReference>
<dbReference type="PANTHER" id="PTHR11741">
    <property type="entry name" value="ELONGATION FACTOR TS"/>
    <property type="match status" value="1"/>
</dbReference>
<evidence type="ECO:0000256" key="4">
    <source>
        <dbReference type="ARBA" id="ARBA00022917"/>
    </source>
</evidence>
<dbReference type="GO" id="GO:0003746">
    <property type="term" value="F:translation elongation factor activity"/>
    <property type="evidence" value="ECO:0007669"/>
    <property type="project" value="UniProtKB-UniRule"/>
</dbReference>
<dbReference type="InterPro" id="IPR001816">
    <property type="entry name" value="Transl_elong_EFTs/EF1B"/>
</dbReference>
<comment type="similarity">
    <text evidence="1 5 6">Belongs to the EF-Ts family.</text>
</comment>
<feature type="domain" description="Translation elongation factor EFTs/EF1B dimerisation" evidence="8">
    <location>
        <begin position="72"/>
        <end position="278"/>
    </location>
</feature>
<dbReference type="NCBIfam" id="TIGR00116">
    <property type="entry name" value="tsf"/>
    <property type="match status" value="1"/>
</dbReference>
<comment type="function">
    <text evidence="5 6">Associates with the EF-Tu.GDP complex and induces the exchange of GDP to GTP. It remains bound to the aminoacyl-tRNA.EF-Tu.GTP complex up to the GTP hydrolysis stage on the ribosome.</text>
</comment>
<evidence type="ECO:0000256" key="6">
    <source>
        <dbReference type="RuleBase" id="RU000642"/>
    </source>
</evidence>
<evidence type="ECO:0000256" key="1">
    <source>
        <dbReference type="ARBA" id="ARBA00005532"/>
    </source>
</evidence>
<evidence type="ECO:0000256" key="2">
    <source>
        <dbReference type="ARBA" id="ARBA00016956"/>
    </source>
</evidence>
<evidence type="ECO:0000256" key="5">
    <source>
        <dbReference type="HAMAP-Rule" id="MF_00050"/>
    </source>
</evidence>
<dbReference type="PANTHER" id="PTHR11741:SF0">
    <property type="entry name" value="ELONGATION FACTOR TS, MITOCHONDRIAL"/>
    <property type="match status" value="1"/>
</dbReference>
<dbReference type="InterPro" id="IPR014039">
    <property type="entry name" value="Transl_elong_EFTs/EF1B_dimer"/>
</dbReference>
<dbReference type="InterPro" id="IPR018101">
    <property type="entry name" value="Transl_elong_Ts_CS"/>
</dbReference>